<evidence type="ECO:0000256" key="5">
    <source>
        <dbReference type="ARBA" id="ARBA00022723"/>
    </source>
</evidence>
<dbReference type="Gene3D" id="3.40.225.10">
    <property type="entry name" value="Class II aldolase/adducin N-terminal domain"/>
    <property type="match status" value="1"/>
</dbReference>
<evidence type="ECO:0000256" key="2">
    <source>
        <dbReference type="ARBA" id="ARBA00001947"/>
    </source>
</evidence>
<evidence type="ECO:0000313" key="16">
    <source>
        <dbReference type="Proteomes" id="UP000231914"/>
    </source>
</evidence>
<evidence type="ECO:0000256" key="6">
    <source>
        <dbReference type="ARBA" id="ARBA00022833"/>
    </source>
</evidence>
<proteinExistence type="inferred from homology"/>
<comment type="similarity">
    <text evidence="3">Belongs to the aldolase class II family. AraD/FucA subfamily.</text>
</comment>
<dbReference type="PANTHER" id="PTHR22789">
    <property type="entry name" value="FUCULOSE PHOSPHATE ALDOLASE"/>
    <property type="match status" value="1"/>
</dbReference>
<dbReference type="InterPro" id="IPR036409">
    <property type="entry name" value="Aldolase_II/adducin_N_sf"/>
</dbReference>
<dbReference type="GO" id="GO:0016832">
    <property type="term" value="F:aldehyde-lyase activity"/>
    <property type="evidence" value="ECO:0007669"/>
    <property type="project" value="TreeGrafter"/>
</dbReference>
<dbReference type="EMBL" id="MKXG01000042">
    <property type="protein sequence ID" value="PJZ17123.1"/>
    <property type="molecule type" value="Genomic_DNA"/>
</dbReference>
<protein>
    <recommendedName>
        <fullName evidence="13">L-ribulose-5-phosphate 4-epimerase</fullName>
        <ecNumber evidence="4">5.1.3.4</ecNumber>
    </recommendedName>
    <alternativeName>
        <fullName evidence="10">Phosphoribulose isomerase</fullName>
    </alternativeName>
</protein>
<keyword evidence="8" id="KW-0413">Isomerase</keyword>
<dbReference type="GO" id="GO:0008742">
    <property type="term" value="F:L-ribulose-phosphate 4-epimerase activity"/>
    <property type="evidence" value="ECO:0007669"/>
    <property type="project" value="UniProtKB-EC"/>
</dbReference>
<dbReference type="AlphaFoldDB" id="A0A2M9WNX5"/>
<evidence type="ECO:0000313" key="15">
    <source>
        <dbReference type="EMBL" id="PJZ17123.1"/>
    </source>
</evidence>
<gene>
    <name evidence="15" type="primary">araD</name>
    <name evidence="15" type="ORF">BHU41_07100</name>
</gene>
<evidence type="ECO:0000256" key="4">
    <source>
        <dbReference type="ARBA" id="ARBA00013186"/>
    </source>
</evidence>
<keyword evidence="9" id="KW-0119">Carbohydrate metabolism</keyword>
<dbReference type="SMART" id="SM01007">
    <property type="entry name" value="Aldolase_II"/>
    <property type="match status" value="1"/>
</dbReference>
<dbReference type="GO" id="GO:0019568">
    <property type="term" value="P:arabinose catabolic process"/>
    <property type="evidence" value="ECO:0007669"/>
    <property type="project" value="UniProtKB-KW"/>
</dbReference>
<comment type="cofactor">
    <cofactor evidence="2">
        <name>Zn(2+)</name>
        <dbReference type="ChEBI" id="CHEBI:29105"/>
    </cofactor>
</comment>
<evidence type="ECO:0000256" key="3">
    <source>
        <dbReference type="ARBA" id="ARBA00010037"/>
    </source>
</evidence>
<evidence type="ECO:0000259" key="14">
    <source>
        <dbReference type="SMART" id="SM01007"/>
    </source>
</evidence>
<comment type="caution">
    <text evidence="15">The sequence shown here is derived from an EMBL/GenBank/DDBJ whole genome shotgun (WGS) entry which is preliminary data.</text>
</comment>
<organism evidence="15 16">
    <name type="scientific">Lactobacillus crispatus</name>
    <dbReference type="NCBI Taxonomy" id="47770"/>
    <lineage>
        <taxon>Bacteria</taxon>
        <taxon>Bacillati</taxon>
        <taxon>Bacillota</taxon>
        <taxon>Bacilli</taxon>
        <taxon>Lactobacillales</taxon>
        <taxon>Lactobacillaceae</taxon>
        <taxon>Lactobacillus</taxon>
    </lineage>
</organism>
<dbReference type="NCBIfam" id="NF006047">
    <property type="entry name" value="PRK08193.1"/>
    <property type="match status" value="1"/>
</dbReference>
<reference evidence="15 16" key="1">
    <citation type="submission" date="2016-10" db="EMBL/GenBank/DDBJ databases">
        <title>WGS of isloates from the oral cavity of healthy individuals.</title>
        <authorList>
            <person name="Sharma S."/>
            <person name="Pal V.K."/>
            <person name="Patil P.B."/>
            <person name="Korpole S."/>
            <person name="Grover V."/>
        </authorList>
    </citation>
    <scope>NUCLEOTIDE SEQUENCE [LARGE SCALE GENOMIC DNA]</scope>
    <source>
        <strain evidence="15 16">DISK12</strain>
    </source>
</reference>
<keyword evidence="7" id="KW-0054">Arabinose catabolism</keyword>
<dbReference type="Pfam" id="PF00596">
    <property type="entry name" value="Aldolase_II"/>
    <property type="match status" value="1"/>
</dbReference>
<dbReference type="InterPro" id="IPR001303">
    <property type="entry name" value="Aldolase_II/adducin_N"/>
</dbReference>
<comment type="pathway">
    <text evidence="12">Carbohydrate degradation; L-arabinose degradation via L-ribulose; D-xylulose 5-phosphate from L-arabinose (bacterial route): step 3/3.</text>
</comment>
<dbReference type="GO" id="GO:0046872">
    <property type="term" value="F:metal ion binding"/>
    <property type="evidence" value="ECO:0007669"/>
    <property type="project" value="UniProtKB-KW"/>
</dbReference>
<evidence type="ECO:0000256" key="12">
    <source>
        <dbReference type="ARBA" id="ARBA00060520"/>
    </source>
</evidence>
<dbReference type="GO" id="GO:0005829">
    <property type="term" value="C:cytosol"/>
    <property type="evidence" value="ECO:0007669"/>
    <property type="project" value="TreeGrafter"/>
</dbReference>
<name>A0A2M9WNX5_9LACO</name>
<evidence type="ECO:0000256" key="8">
    <source>
        <dbReference type="ARBA" id="ARBA00023235"/>
    </source>
</evidence>
<evidence type="ECO:0000256" key="11">
    <source>
        <dbReference type="ARBA" id="ARBA00053542"/>
    </source>
</evidence>
<comment type="function">
    <text evidence="11">Involved in the degradation of L-arabinose. Catalyzes the interconversion of L-ribulose 5-phosphate (LRu5P) and D-xylulose 5-phosphate (D-Xu5P) via a retroaldol/aldol mechanism (carbon-carbon bond cleavage analogous to a class II aldolase reaction).</text>
</comment>
<feature type="domain" description="Class II aldolase/adducin N-terminal" evidence="14">
    <location>
        <begin position="7"/>
        <end position="197"/>
    </location>
</feature>
<evidence type="ECO:0000256" key="10">
    <source>
        <dbReference type="ARBA" id="ARBA00032206"/>
    </source>
</evidence>
<comment type="catalytic activity">
    <reaction evidence="1">
        <text>L-ribulose 5-phosphate = D-xylulose 5-phosphate</text>
        <dbReference type="Rhea" id="RHEA:22368"/>
        <dbReference type="ChEBI" id="CHEBI:57737"/>
        <dbReference type="ChEBI" id="CHEBI:58226"/>
        <dbReference type="EC" id="5.1.3.4"/>
    </reaction>
</comment>
<keyword evidence="6" id="KW-0862">Zinc</keyword>
<sequence length="242" mass="27149">MLEDLKKEVYEANMQLPKLNLVTFTWGNVSGIDREKGLFVIKPSGVPYDELTPDDMVVVNLKGEVVEGKRNPSSDTPTHTYLYNHFPKIGGIVHTHSPWAVSFAAAKMDIPALNTTHADTFYTDVPAADALTEEEINEDYEGNTGKTIVRTFKERGLDYEATPGTLVSQHGPFTWGKTPAQAVYNAKVLEVVAEEDYHTLMLTRGNSHLPQYLLDKHYYRKHGKNAYYGQNNAHSMDHAKHA</sequence>
<accession>A0A2M9WNX5</accession>
<dbReference type="PANTHER" id="PTHR22789:SF8">
    <property type="entry name" value="L-RIBULOSE-5-PHOSPHATE 4-EPIMERASE SGBE"/>
    <property type="match status" value="1"/>
</dbReference>
<dbReference type="SUPFAM" id="SSF53639">
    <property type="entry name" value="AraD/HMP-PK domain-like"/>
    <property type="match status" value="1"/>
</dbReference>
<evidence type="ECO:0000256" key="13">
    <source>
        <dbReference type="ARBA" id="ARBA00074961"/>
    </source>
</evidence>
<dbReference type="FunFam" id="3.40.225.10:FF:000001">
    <property type="entry name" value="L-ribulose-5-phosphate 4-epimerase UlaF"/>
    <property type="match status" value="1"/>
</dbReference>
<dbReference type="EC" id="5.1.3.4" evidence="4"/>
<evidence type="ECO:0000256" key="1">
    <source>
        <dbReference type="ARBA" id="ARBA00001726"/>
    </source>
</evidence>
<dbReference type="Proteomes" id="UP000231914">
    <property type="component" value="Unassembled WGS sequence"/>
</dbReference>
<keyword evidence="5" id="KW-0479">Metal-binding</keyword>
<dbReference type="RefSeq" id="WP_100732644.1">
    <property type="nucleotide sequence ID" value="NZ_JAATOH010000049.1"/>
</dbReference>
<evidence type="ECO:0000256" key="9">
    <source>
        <dbReference type="ARBA" id="ARBA00023277"/>
    </source>
</evidence>
<evidence type="ECO:0000256" key="7">
    <source>
        <dbReference type="ARBA" id="ARBA00022935"/>
    </source>
</evidence>
<dbReference type="InterPro" id="IPR050197">
    <property type="entry name" value="Aldolase_class_II_sugar_metab"/>
</dbReference>